<evidence type="ECO:0000259" key="2">
    <source>
        <dbReference type="Pfam" id="PF18962"/>
    </source>
</evidence>
<evidence type="ECO:0000313" key="4">
    <source>
        <dbReference type="Proteomes" id="UP000240978"/>
    </source>
</evidence>
<protein>
    <submittedName>
        <fullName evidence="3">Putative secreted protein (Por secretion system target)</fullName>
    </submittedName>
</protein>
<dbReference type="EMBL" id="PYGK01000024">
    <property type="protein sequence ID" value="PSL20852.1"/>
    <property type="molecule type" value="Genomic_DNA"/>
</dbReference>
<name>A0A2P8FGK9_9BACT</name>
<feature type="domain" description="Secretion system C-terminal sorting" evidence="2">
    <location>
        <begin position="97"/>
        <end position="182"/>
    </location>
</feature>
<dbReference type="Proteomes" id="UP000240978">
    <property type="component" value="Unassembled WGS sequence"/>
</dbReference>
<comment type="caution">
    <text evidence="3">The sequence shown here is derived from an EMBL/GenBank/DDBJ whole genome shotgun (WGS) entry which is preliminary data.</text>
</comment>
<evidence type="ECO:0000313" key="3">
    <source>
        <dbReference type="EMBL" id="PSL20852.1"/>
    </source>
</evidence>
<feature type="signal peptide" evidence="1">
    <location>
        <begin position="1"/>
        <end position="26"/>
    </location>
</feature>
<evidence type="ECO:0000256" key="1">
    <source>
        <dbReference type="SAM" id="SignalP"/>
    </source>
</evidence>
<accession>A0A2P8FGK9</accession>
<dbReference type="InterPro" id="IPR026444">
    <property type="entry name" value="Secre_tail"/>
</dbReference>
<dbReference type="Pfam" id="PF18962">
    <property type="entry name" value="Por_Secre_tail"/>
    <property type="match status" value="1"/>
</dbReference>
<organism evidence="3 4">
    <name type="scientific">Chitinophaga ginsengisoli</name>
    <dbReference type="NCBI Taxonomy" id="363837"/>
    <lineage>
        <taxon>Bacteria</taxon>
        <taxon>Pseudomonadati</taxon>
        <taxon>Bacteroidota</taxon>
        <taxon>Chitinophagia</taxon>
        <taxon>Chitinophagales</taxon>
        <taxon>Chitinophagaceae</taxon>
        <taxon>Chitinophaga</taxon>
    </lineage>
</organism>
<keyword evidence="4" id="KW-1185">Reference proteome</keyword>
<sequence length="187" mass="20702">MMTVIKKILTANIVGASFLLPGMAHAQYIERQVITSTSKNITYEAGGSLESGLDMDWSVGEIAVSTIKYPDVVLLTQGFLQPPLQNLLKLKDGDMVLYPNPIATTPKLTIVYMREDTVSVKKIDIRIISIGGNMVYSEQGIVPNNAFGTRFERQVDVTRFNPGVYVVTLILNTGIKVSRKFIKFDSQ</sequence>
<reference evidence="3 4" key="1">
    <citation type="submission" date="2018-03" db="EMBL/GenBank/DDBJ databases">
        <title>Genomic Encyclopedia of Archaeal and Bacterial Type Strains, Phase II (KMG-II): from individual species to whole genera.</title>
        <authorList>
            <person name="Goeker M."/>
        </authorList>
    </citation>
    <scope>NUCLEOTIDE SEQUENCE [LARGE SCALE GENOMIC DNA]</scope>
    <source>
        <strain evidence="3 4">DSM 18107</strain>
    </source>
</reference>
<gene>
    <name evidence="3" type="ORF">CLV42_12428</name>
</gene>
<feature type="chain" id="PRO_5015170779" evidence="1">
    <location>
        <begin position="27"/>
        <end position="187"/>
    </location>
</feature>
<dbReference type="AlphaFoldDB" id="A0A2P8FGK9"/>
<proteinExistence type="predicted"/>
<keyword evidence="1" id="KW-0732">Signal</keyword>